<keyword evidence="2" id="KW-0812">Transmembrane</keyword>
<protein>
    <submittedName>
        <fullName evidence="3">Putative membrane protein (TIGR02234 family)</fullName>
    </submittedName>
</protein>
<evidence type="ECO:0000313" key="4">
    <source>
        <dbReference type="Proteomes" id="UP000295560"/>
    </source>
</evidence>
<keyword evidence="4" id="KW-1185">Reference proteome</keyword>
<dbReference type="AlphaFoldDB" id="A0A4R1HQT6"/>
<dbReference type="Proteomes" id="UP000295560">
    <property type="component" value="Unassembled WGS sequence"/>
</dbReference>
<feature type="compositionally biased region" description="Basic and acidic residues" evidence="1">
    <location>
        <begin position="196"/>
        <end position="207"/>
    </location>
</feature>
<dbReference type="OrthoDB" id="3697582at2"/>
<proteinExistence type="predicted"/>
<comment type="caution">
    <text evidence="3">The sequence shown here is derived from an EMBL/GenBank/DDBJ whole genome shotgun (WGS) entry which is preliminary data.</text>
</comment>
<dbReference type="RefSeq" id="WP_132421347.1">
    <property type="nucleotide sequence ID" value="NZ_SMFZ01000001.1"/>
</dbReference>
<evidence type="ECO:0000313" key="3">
    <source>
        <dbReference type="EMBL" id="TCK24974.1"/>
    </source>
</evidence>
<gene>
    <name evidence="3" type="ORF">EV378_0770</name>
</gene>
<dbReference type="EMBL" id="SMFZ01000001">
    <property type="protein sequence ID" value="TCK24974.1"/>
    <property type="molecule type" value="Genomic_DNA"/>
</dbReference>
<keyword evidence="2" id="KW-1133">Transmembrane helix</keyword>
<accession>A0A4R1HQT6</accession>
<reference evidence="3 4" key="1">
    <citation type="submission" date="2019-03" db="EMBL/GenBank/DDBJ databases">
        <title>Sequencing the genomes of 1000 actinobacteria strains.</title>
        <authorList>
            <person name="Klenk H.-P."/>
        </authorList>
    </citation>
    <scope>NUCLEOTIDE SEQUENCE [LARGE SCALE GENOMIC DNA]</scope>
    <source>
        <strain evidence="3 4">DSM 44969</strain>
    </source>
</reference>
<feature type="transmembrane region" description="Helical" evidence="2">
    <location>
        <begin position="12"/>
        <end position="36"/>
    </location>
</feature>
<dbReference type="InterPro" id="IPR019051">
    <property type="entry name" value="Trp_biosyn_TM_oprn/chp"/>
</dbReference>
<organism evidence="3 4">
    <name type="scientific">Pseudonocardia endophytica</name>
    <dbReference type="NCBI Taxonomy" id="401976"/>
    <lineage>
        <taxon>Bacteria</taxon>
        <taxon>Bacillati</taxon>
        <taxon>Actinomycetota</taxon>
        <taxon>Actinomycetes</taxon>
        <taxon>Pseudonocardiales</taxon>
        <taxon>Pseudonocardiaceae</taxon>
        <taxon>Pseudonocardia</taxon>
    </lineage>
</organism>
<evidence type="ECO:0000256" key="1">
    <source>
        <dbReference type="SAM" id="MobiDB-lite"/>
    </source>
</evidence>
<feature type="region of interest" description="Disordered" evidence="1">
    <location>
        <begin position="169"/>
        <end position="224"/>
    </location>
</feature>
<evidence type="ECO:0000256" key="2">
    <source>
        <dbReference type="SAM" id="Phobius"/>
    </source>
</evidence>
<feature type="transmembrane region" description="Helical" evidence="2">
    <location>
        <begin position="136"/>
        <end position="157"/>
    </location>
</feature>
<feature type="compositionally biased region" description="Basic and acidic residues" evidence="1">
    <location>
        <begin position="215"/>
        <end position="224"/>
    </location>
</feature>
<name>A0A4R1HQT6_PSEEN</name>
<feature type="transmembrane region" description="Helical" evidence="2">
    <location>
        <begin position="56"/>
        <end position="77"/>
    </location>
</feature>
<keyword evidence="2" id="KW-0472">Membrane</keyword>
<sequence>MTAPERDDRRSLAVACVLLLVGAGTAWLSGTVTWFSVQVPSATGGAGAASVTGSQIQPTVTAVAAVLLAAVAATVALSGIARRVLGVLVVLAGVAAGWTTVARLVTPPTPAEIVSARAGLNTAGQPIGTSPVSTGAGAWVAVAAAVLAVAAGVLLVVKERRMARLGARYAAPGSATTPSDPDRAAWEQLDDGDDPTVDRMADPDVDHPVGPAADPSREGRGHDL</sequence>
<dbReference type="Pfam" id="PF09534">
    <property type="entry name" value="Trp_oprn_chp"/>
    <property type="match status" value="1"/>
</dbReference>
<feature type="transmembrane region" description="Helical" evidence="2">
    <location>
        <begin position="84"/>
        <end position="105"/>
    </location>
</feature>